<organism evidence="3 4">
    <name type="scientific">Bdellovibrio bacteriovorus</name>
    <dbReference type="NCBI Taxonomy" id="959"/>
    <lineage>
        <taxon>Bacteria</taxon>
        <taxon>Pseudomonadati</taxon>
        <taxon>Bdellovibrionota</taxon>
        <taxon>Bdellovibrionia</taxon>
        <taxon>Bdellovibrionales</taxon>
        <taxon>Pseudobdellovibrionaceae</taxon>
        <taxon>Bdellovibrio</taxon>
    </lineage>
</organism>
<keyword evidence="3" id="KW-0966">Cell projection</keyword>
<evidence type="ECO:0000313" key="3">
    <source>
        <dbReference type="EMBL" id="KYG66199.1"/>
    </source>
</evidence>
<feature type="region of interest" description="Disordered" evidence="1">
    <location>
        <begin position="536"/>
        <end position="588"/>
    </location>
</feature>
<dbReference type="InterPro" id="IPR038610">
    <property type="entry name" value="FliK-like_C_sf"/>
</dbReference>
<protein>
    <submittedName>
        <fullName evidence="3">Flagellar hook-length control protein</fullName>
    </submittedName>
</protein>
<feature type="compositionally biased region" description="Basic and acidic residues" evidence="1">
    <location>
        <begin position="40"/>
        <end position="70"/>
    </location>
</feature>
<reference evidence="3 4" key="1">
    <citation type="submission" date="2016-03" db="EMBL/GenBank/DDBJ databases">
        <authorList>
            <person name="Ploux O."/>
        </authorList>
    </citation>
    <scope>NUCLEOTIDE SEQUENCE [LARGE SCALE GENOMIC DNA]</scope>
    <source>
        <strain evidence="3 4">R0</strain>
    </source>
</reference>
<proteinExistence type="predicted"/>
<evidence type="ECO:0000313" key="4">
    <source>
        <dbReference type="Proteomes" id="UP000075320"/>
    </source>
</evidence>
<keyword evidence="3" id="KW-0969">Cilium</keyword>
<comment type="caution">
    <text evidence="3">The sequence shown here is derived from an EMBL/GenBank/DDBJ whole genome shotgun (WGS) entry which is preliminary data.</text>
</comment>
<dbReference type="InterPro" id="IPR021136">
    <property type="entry name" value="Flagellar_hook_control-like_C"/>
</dbReference>
<sequence length="588" mass="63155">MLASVVGPKVAATDLKSPLDKKPIDKDFKGNGSEPSFGKALDDKMSTKQQQPKEVKEKPEPEVVRAETKPTKKTTGRQQAIQDFMDSFESEFEIPPTRLVEAMAQLKDSQLKMAPEDTAEAVISQLDLPAEDAEKAQAMYASLLAQLNQMPQAPKEPSMMVGAGLTNQGMQERIASAQGRQDMLMKSVDQLNSKFWANPKVAPADPSMTPGLQNLTDTAMQTGMENLEVDESSFAKNAMAPQDLPQVPQDSLLDKLPPHLRGQMKEAMSPALLAALAAKHAETAQAQNGEATQGEEPVLIDEFQQAAQAPKAEAPVMGASVVATQAKNQAGAEQFNSSGQDSSFMQQNPQSKVAQKAVSAASEAAGEVLKKADFKQSLSGLEGVHGAPIKGETLKADMGMPMAAPVAPGQTPTPAENEAAVKQVMNQAQYLIKQGGGEMKVQMTPEGMGTIHLKVMLQDGKVNMQMSADTQEAKKTIESSLAELKTSLAAHKLSMENVKVDVVNSASTDTATQNQTNMNGQNRDQARQFWNQFNENFGNSGRRESWSDVSGLRGYGKKQRDPLQPIETASRPANREVEGKGSGLNLVA</sequence>
<dbReference type="OrthoDB" id="5288413at2"/>
<evidence type="ECO:0000259" key="2">
    <source>
        <dbReference type="Pfam" id="PF02120"/>
    </source>
</evidence>
<accession>A0A150WPH2</accession>
<feature type="domain" description="Flagellar hook-length control protein-like C-terminal" evidence="2">
    <location>
        <begin position="427"/>
        <end position="504"/>
    </location>
</feature>
<dbReference type="EMBL" id="LUKE01000001">
    <property type="protein sequence ID" value="KYG66199.1"/>
    <property type="molecule type" value="Genomic_DNA"/>
</dbReference>
<keyword evidence="3" id="KW-0282">Flagellum</keyword>
<feature type="region of interest" description="Disordered" evidence="1">
    <location>
        <begin position="1"/>
        <end position="78"/>
    </location>
</feature>
<dbReference type="Proteomes" id="UP000075320">
    <property type="component" value="Unassembled WGS sequence"/>
</dbReference>
<feature type="compositionally biased region" description="Basic and acidic residues" evidence="1">
    <location>
        <begin position="17"/>
        <end position="29"/>
    </location>
</feature>
<dbReference type="CDD" id="cd17470">
    <property type="entry name" value="T3SS_Flik_C"/>
    <property type="match status" value="1"/>
</dbReference>
<gene>
    <name evidence="3" type="ORF">AZI86_03825</name>
</gene>
<dbReference type="AlphaFoldDB" id="A0A150WPH2"/>
<keyword evidence="4" id="KW-1185">Reference proteome</keyword>
<name>A0A150WPH2_BDEBC</name>
<evidence type="ECO:0000256" key="1">
    <source>
        <dbReference type="SAM" id="MobiDB-lite"/>
    </source>
</evidence>
<dbReference type="Pfam" id="PF02120">
    <property type="entry name" value="Flg_hook"/>
    <property type="match status" value="1"/>
</dbReference>
<dbReference type="RefSeq" id="WP_061833765.1">
    <property type="nucleotide sequence ID" value="NZ_LUKE01000001.1"/>
</dbReference>
<dbReference type="Gene3D" id="3.30.750.140">
    <property type="match status" value="1"/>
</dbReference>